<evidence type="ECO:0000313" key="3">
    <source>
        <dbReference type="EMBL" id="EFV95976.1"/>
    </source>
</evidence>
<dbReference type="AlphaFoldDB" id="E7RUJ3"/>
<comment type="domain">
    <text evidence="2">A Gly-cisPro motif from one monomer fits into the active site of the other monomer to allow specific chiral rejection of L-amino acids.</text>
</comment>
<dbReference type="EC" id="3.1.1.-" evidence="2"/>
<dbReference type="HOGENOM" id="CLU_076901_1_1_4"/>
<name>E7RUJ3_9BURK</name>
<comment type="caution">
    <text evidence="3">The sequence shown here is derived from an EMBL/GenBank/DDBJ whole genome shotgun (WGS) entry which is preliminary data.</text>
</comment>
<comment type="catalytic activity">
    <reaction evidence="2">
        <text>a D-aminoacyl-tRNA + H2O = a tRNA + a D-alpha-amino acid + H(+)</text>
        <dbReference type="Rhea" id="RHEA:13953"/>
        <dbReference type="Rhea" id="RHEA-COMP:10123"/>
        <dbReference type="Rhea" id="RHEA-COMP:10124"/>
        <dbReference type="ChEBI" id="CHEBI:15377"/>
        <dbReference type="ChEBI" id="CHEBI:15378"/>
        <dbReference type="ChEBI" id="CHEBI:59871"/>
        <dbReference type="ChEBI" id="CHEBI:78442"/>
        <dbReference type="ChEBI" id="CHEBI:79333"/>
        <dbReference type="EC" id="3.1.1.96"/>
    </reaction>
</comment>
<dbReference type="EC" id="3.1.1.96" evidence="2"/>
<comment type="function">
    <text evidence="2">An aminoacyl-tRNA editing enzyme that deacylates mischarged D-aminoacyl-tRNAs. Also deacylates mischarged glycyl-tRNA(Ala), protecting cells against glycine mischarging by AlaRS. Acts via tRNA-based rather than protein-based catalysis; rejects L-amino acids rather than detecting D-amino acids in the active site. By recycling D-aminoacyl-tRNA to D-amino acids and free tRNA molecules, this enzyme counteracts the toxicity associated with the formation of D-aminoacyl-tRNA entities in vivo and helps enforce protein L-homochirality.</text>
</comment>
<sequence length="192" mass="20428">MIEGEEKISPECTHPTGYGFSRGLIIVPLPCGIPTVPGSPFTHPESLMHLLIQRVAQASVQIDSQIHGSIGPGLLAFICAEPADTTETVYKAVAKLLKLRIFADEAGRMNRSVQDVGGGLLIVSQFTLAADTRQGNRPSFIGAAPPAQGEALYDAFVTEARRLHPDVATGRFGANMQVALVNDGPVTIPMRL</sequence>
<dbReference type="EMBL" id="AEQP01000001">
    <property type="protein sequence ID" value="EFV95976.1"/>
    <property type="molecule type" value="Genomic_DNA"/>
</dbReference>
<protein>
    <recommendedName>
        <fullName evidence="2">D-aminoacyl-tRNA deacylase</fullName>
        <shortName evidence="2">DTD</shortName>
        <ecNumber evidence="2">3.1.1.96</ecNumber>
    </recommendedName>
    <alternativeName>
        <fullName evidence="2">Gly-tRNA(Ala) deacylase</fullName>
        <ecNumber evidence="2">3.1.1.-</ecNumber>
    </alternativeName>
</protein>
<dbReference type="Pfam" id="PF02580">
    <property type="entry name" value="Tyr_Deacylase"/>
    <property type="match status" value="1"/>
</dbReference>
<reference evidence="3 4" key="1">
    <citation type="submission" date="2010-12" db="EMBL/GenBank/DDBJ databases">
        <authorList>
            <person name="Muzny D."/>
            <person name="Qin X."/>
            <person name="Deng J."/>
            <person name="Jiang H."/>
            <person name="Liu Y."/>
            <person name="Qu J."/>
            <person name="Song X.-Z."/>
            <person name="Zhang L."/>
            <person name="Thornton R."/>
            <person name="Coyle M."/>
            <person name="Francisco L."/>
            <person name="Jackson L."/>
            <person name="Javaid M."/>
            <person name="Korchina V."/>
            <person name="Kovar C."/>
            <person name="Mata R."/>
            <person name="Mathew T."/>
            <person name="Ngo R."/>
            <person name="Nguyen L."/>
            <person name="Nguyen N."/>
            <person name="Okwuonu G."/>
            <person name="Ongeri F."/>
            <person name="Pham C."/>
            <person name="Simmons D."/>
            <person name="Wilczek-Boney K."/>
            <person name="Hale W."/>
            <person name="Jakkamsetti A."/>
            <person name="Pham P."/>
            <person name="Ruth R."/>
            <person name="San Lucas F."/>
            <person name="Warren J."/>
            <person name="Zhang J."/>
            <person name="Zhao Z."/>
            <person name="Zhou C."/>
            <person name="Zhu D."/>
            <person name="Lee S."/>
            <person name="Bess C."/>
            <person name="Blankenburg K."/>
            <person name="Forbes L."/>
            <person name="Fu Q."/>
            <person name="Gubbala S."/>
            <person name="Hirani K."/>
            <person name="Jayaseelan J.C."/>
            <person name="Lara F."/>
            <person name="Munidasa M."/>
            <person name="Palculict T."/>
            <person name="Patil S."/>
            <person name="Pu L.-L."/>
            <person name="Saada N."/>
            <person name="Tang L."/>
            <person name="Weissenberger G."/>
            <person name="Zhu Y."/>
            <person name="Hemphill L."/>
            <person name="Shang Y."/>
            <person name="Youmans B."/>
            <person name="Ayvaz T."/>
            <person name="Ross M."/>
            <person name="Santibanez J."/>
            <person name="Aqrawi P."/>
            <person name="Gross S."/>
            <person name="Joshi V."/>
            <person name="Fowler G."/>
            <person name="Nazareth L."/>
            <person name="Reid J."/>
            <person name="Worley K."/>
            <person name="Petrosino J."/>
            <person name="Highlander S."/>
            <person name="Gibbs R."/>
        </authorList>
    </citation>
    <scope>NUCLEOTIDE SEQUENCE [LARGE SCALE GENOMIC DNA]</scope>
    <source>
        <strain evidence="3 4">ATCC 51599</strain>
    </source>
</reference>
<dbReference type="SUPFAM" id="SSF69500">
    <property type="entry name" value="DTD-like"/>
    <property type="match status" value="1"/>
</dbReference>
<comment type="similarity">
    <text evidence="1 2">Belongs to the DTD family.</text>
</comment>
<dbReference type="FunFam" id="3.50.80.10:FF:000001">
    <property type="entry name" value="D-aminoacyl-tRNA deacylase"/>
    <property type="match status" value="1"/>
</dbReference>
<keyword evidence="2" id="KW-0963">Cytoplasm</keyword>
<dbReference type="GO" id="GO:0043908">
    <property type="term" value="F:Ser(Gly)-tRNA(Ala) hydrolase activity"/>
    <property type="evidence" value="ECO:0007669"/>
    <property type="project" value="UniProtKB-UniRule"/>
</dbReference>
<dbReference type="HAMAP" id="MF_00518">
    <property type="entry name" value="Deacylase_Dtd"/>
    <property type="match status" value="1"/>
</dbReference>
<dbReference type="GO" id="GO:0005737">
    <property type="term" value="C:cytoplasm"/>
    <property type="evidence" value="ECO:0007669"/>
    <property type="project" value="UniProtKB-SubCell"/>
</dbReference>
<keyword evidence="2 3" id="KW-0378">Hydrolase</keyword>
<dbReference type="Gene3D" id="3.50.80.10">
    <property type="entry name" value="D-tyrosyl-tRNA(Tyr) deacylase"/>
    <property type="match status" value="1"/>
</dbReference>
<keyword evidence="2" id="KW-0694">RNA-binding</keyword>
<evidence type="ECO:0000256" key="1">
    <source>
        <dbReference type="ARBA" id="ARBA00009673"/>
    </source>
</evidence>
<comment type="catalytic activity">
    <reaction evidence="2">
        <text>glycyl-tRNA(Ala) + H2O = tRNA(Ala) + glycine + H(+)</text>
        <dbReference type="Rhea" id="RHEA:53744"/>
        <dbReference type="Rhea" id="RHEA-COMP:9657"/>
        <dbReference type="Rhea" id="RHEA-COMP:13640"/>
        <dbReference type="ChEBI" id="CHEBI:15377"/>
        <dbReference type="ChEBI" id="CHEBI:15378"/>
        <dbReference type="ChEBI" id="CHEBI:57305"/>
        <dbReference type="ChEBI" id="CHEBI:78442"/>
        <dbReference type="ChEBI" id="CHEBI:78522"/>
    </reaction>
</comment>
<dbReference type="PANTHER" id="PTHR10472">
    <property type="entry name" value="D-TYROSYL-TRNA TYR DEACYLASE"/>
    <property type="match status" value="1"/>
</dbReference>
<proteinExistence type="inferred from homology"/>
<dbReference type="GO" id="GO:0106026">
    <property type="term" value="F:Gly-tRNA(Ala) deacylase activity"/>
    <property type="evidence" value="ECO:0007669"/>
    <property type="project" value="UniProtKB-UniRule"/>
</dbReference>
<evidence type="ECO:0000313" key="4">
    <source>
        <dbReference type="Proteomes" id="UP000011021"/>
    </source>
</evidence>
<organism evidence="3 4">
    <name type="scientific">Lautropia mirabilis ATCC 51599</name>
    <dbReference type="NCBI Taxonomy" id="887898"/>
    <lineage>
        <taxon>Bacteria</taxon>
        <taxon>Pseudomonadati</taxon>
        <taxon>Pseudomonadota</taxon>
        <taxon>Betaproteobacteria</taxon>
        <taxon>Burkholderiales</taxon>
        <taxon>Burkholderiaceae</taxon>
        <taxon>Lautropia</taxon>
    </lineage>
</organism>
<dbReference type="GO" id="GO:0019478">
    <property type="term" value="P:D-amino acid catabolic process"/>
    <property type="evidence" value="ECO:0007669"/>
    <property type="project" value="UniProtKB-UniRule"/>
</dbReference>
<feature type="short sequence motif" description="Gly-cisPro motif, important for rejection of L-amino acids" evidence="2">
    <location>
        <begin position="184"/>
        <end position="185"/>
    </location>
</feature>
<accession>E7RUJ3</accession>
<dbReference type="Proteomes" id="UP000011021">
    <property type="component" value="Unassembled WGS sequence"/>
</dbReference>
<dbReference type="GO" id="GO:0051500">
    <property type="term" value="F:D-tyrosyl-tRNA(Tyr) deacylase activity"/>
    <property type="evidence" value="ECO:0007669"/>
    <property type="project" value="TreeGrafter"/>
</dbReference>
<dbReference type="InterPro" id="IPR003732">
    <property type="entry name" value="Daa-tRNA_deacyls_DTD"/>
</dbReference>
<dbReference type="InterPro" id="IPR023509">
    <property type="entry name" value="DTD-like_sf"/>
</dbReference>
<keyword evidence="4" id="KW-1185">Reference proteome</keyword>
<dbReference type="STRING" id="887898.HMPREF0551_0159"/>
<keyword evidence="2" id="KW-0820">tRNA-binding</keyword>
<gene>
    <name evidence="2 3" type="primary">dtd</name>
    <name evidence="3" type="ORF">HMPREF0551_0159</name>
</gene>
<dbReference type="PANTHER" id="PTHR10472:SF5">
    <property type="entry name" value="D-AMINOACYL-TRNA DEACYLASE 1"/>
    <property type="match status" value="1"/>
</dbReference>
<dbReference type="eggNOG" id="COG1490">
    <property type="taxonomic scope" value="Bacteria"/>
</dbReference>
<dbReference type="GO" id="GO:0000049">
    <property type="term" value="F:tRNA binding"/>
    <property type="evidence" value="ECO:0007669"/>
    <property type="project" value="UniProtKB-UniRule"/>
</dbReference>
<comment type="subcellular location">
    <subcellularLocation>
        <location evidence="2">Cytoplasm</location>
    </subcellularLocation>
</comment>
<dbReference type="NCBIfam" id="TIGR00256">
    <property type="entry name" value="D-aminoacyl-tRNA deacylase"/>
    <property type="match status" value="1"/>
</dbReference>
<comment type="subunit">
    <text evidence="2">Homodimer.</text>
</comment>
<evidence type="ECO:0000256" key="2">
    <source>
        <dbReference type="HAMAP-Rule" id="MF_00518"/>
    </source>
</evidence>